<dbReference type="Pfam" id="PF01782">
    <property type="entry name" value="RimM"/>
    <property type="match status" value="1"/>
</dbReference>
<dbReference type="Gene3D" id="2.40.30.60">
    <property type="entry name" value="RimM"/>
    <property type="match status" value="1"/>
</dbReference>
<dbReference type="InterPro" id="IPR027275">
    <property type="entry name" value="PRC-brl_dom"/>
</dbReference>
<name>A0A1G7YLG9_9BACI</name>
<feature type="domain" description="PRC-barrel" evidence="7">
    <location>
        <begin position="94"/>
        <end position="169"/>
    </location>
</feature>
<feature type="domain" description="RimM N-terminal" evidence="6">
    <location>
        <begin position="6"/>
        <end position="87"/>
    </location>
</feature>
<dbReference type="GO" id="GO:0043022">
    <property type="term" value="F:ribosome binding"/>
    <property type="evidence" value="ECO:0007669"/>
    <property type="project" value="InterPro"/>
</dbReference>
<comment type="domain">
    <text evidence="5">The PRC barrel domain binds ribosomal protein uS19.</text>
</comment>
<proteinExistence type="inferred from homology"/>
<keyword evidence="3 5" id="KW-0698">rRNA processing</keyword>
<dbReference type="GO" id="GO:0005737">
    <property type="term" value="C:cytoplasm"/>
    <property type="evidence" value="ECO:0007669"/>
    <property type="project" value="UniProtKB-SubCell"/>
</dbReference>
<dbReference type="Proteomes" id="UP000199163">
    <property type="component" value="Unassembled WGS sequence"/>
</dbReference>
<dbReference type="InterPro" id="IPR011961">
    <property type="entry name" value="RimM"/>
</dbReference>
<sequence>MEWFNVGKIVNTHGVRGEVKVLSVTDFEEKRFAKGAVLYFEKGAEKEKVTVKDVRYHKQFLLLTLHEYTSLNDVEKWKGASIVIPETDLEELEEGEFYYHQIIGCDVYSEEGEQLGRIKEILTPGANDVWVVKPARGNKDIMIPYIDDVVKDIDIENQMVTIHVMEGLLS</sequence>
<dbReference type="PANTHER" id="PTHR33692:SF1">
    <property type="entry name" value="RIBOSOME MATURATION FACTOR RIMM"/>
    <property type="match status" value="1"/>
</dbReference>
<dbReference type="GO" id="GO:0005840">
    <property type="term" value="C:ribosome"/>
    <property type="evidence" value="ECO:0007669"/>
    <property type="project" value="InterPro"/>
</dbReference>
<evidence type="ECO:0000256" key="1">
    <source>
        <dbReference type="ARBA" id="ARBA00022490"/>
    </source>
</evidence>
<keyword evidence="9" id="KW-1185">Reference proteome</keyword>
<dbReference type="STRING" id="568899.SAMN05192534_101188"/>
<dbReference type="GO" id="GO:0006364">
    <property type="term" value="P:rRNA processing"/>
    <property type="evidence" value="ECO:0007669"/>
    <property type="project" value="UniProtKB-UniRule"/>
</dbReference>
<dbReference type="SUPFAM" id="SSF50346">
    <property type="entry name" value="PRC-barrel domain"/>
    <property type="match status" value="1"/>
</dbReference>
<dbReference type="InterPro" id="IPR011033">
    <property type="entry name" value="PRC_barrel-like_sf"/>
</dbReference>
<evidence type="ECO:0000256" key="2">
    <source>
        <dbReference type="ARBA" id="ARBA00022517"/>
    </source>
</evidence>
<comment type="subcellular location">
    <subcellularLocation>
        <location evidence="5">Cytoplasm</location>
    </subcellularLocation>
</comment>
<evidence type="ECO:0000256" key="5">
    <source>
        <dbReference type="HAMAP-Rule" id="MF_00014"/>
    </source>
</evidence>
<dbReference type="NCBIfam" id="TIGR02273">
    <property type="entry name" value="16S_RimM"/>
    <property type="match status" value="1"/>
</dbReference>
<evidence type="ECO:0000256" key="4">
    <source>
        <dbReference type="ARBA" id="ARBA00023186"/>
    </source>
</evidence>
<dbReference type="Pfam" id="PF05239">
    <property type="entry name" value="PRC"/>
    <property type="match status" value="1"/>
</dbReference>
<dbReference type="PANTHER" id="PTHR33692">
    <property type="entry name" value="RIBOSOME MATURATION FACTOR RIMM"/>
    <property type="match status" value="1"/>
</dbReference>
<comment type="subunit">
    <text evidence="5">Binds ribosomal protein uS19.</text>
</comment>
<keyword evidence="2 5" id="KW-0690">Ribosome biogenesis</keyword>
<dbReference type="InterPro" id="IPR009000">
    <property type="entry name" value="Transl_B-barrel_sf"/>
</dbReference>
<evidence type="ECO:0000313" key="8">
    <source>
        <dbReference type="EMBL" id="SDG97089.1"/>
    </source>
</evidence>
<dbReference type="InterPro" id="IPR002676">
    <property type="entry name" value="RimM_N"/>
</dbReference>
<dbReference type="AlphaFoldDB" id="A0A1G7YLG9"/>
<organism evidence="8 9">
    <name type="scientific">Alteribacillus persepolensis</name>
    <dbReference type="NCBI Taxonomy" id="568899"/>
    <lineage>
        <taxon>Bacteria</taxon>
        <taxon>Bacillati</taxon>
        <taxon>Bacillota</taxon>
        <taxon>Bacilli</taxon>
        <taxon>Bacillales</taxon>
        <taxon>Bacillaceae</taxon>
        <taxon>Alteribacillus</taxon>
    </lineage>
</organism>
<gene>
    <name evidence="5" type="primary">rimM</name>
    <name evidence="8" type="ORF">SAMN05192534_101188</name>
</gene>
<dbReference type="SUPFAM" id="SSF50447">
    <property type="entry name" value="Translation proteins"/>
    <property type="match status" value="1"/>
</dbReference>
<keyword evidence="4 5" id="KW-0143">Chaperone</keyword>
<dbReference type="InterPro" id="IPR036976">
    <property type="entry name" value="RimM_N_sf"/>
</dbReference>
<dbReference type="EMBL" id="FNDK01000001">
    <property type="protein sequence ID" value="SDG97089.1"/>
    <property type="molecule type" value="Genomic_DNA"/>
</dbReference>
<dbReference type="HAMAP" id="MF_00014">
    <property type="entry name" value="Ribosome_mat_RimM"/>
    <property type="match status" value="1"/>
</dbReference>
<comment type="function">
    <text evidence="5">An accessory protein needed during the final step in the assembly of 30S ribosomal subunit, possibly for assembly of the head region. Essential for efficient processing of 16S rRNA. May be needed both before and after RbfA during the maturation of 16S rRNA. It has affinity for free ribosomal 30S subunits but not for 70S ribosomes.</text>
</comment>
<reference evidence="8 9" key="1">
    <citation type="submission" date="2016-10" db="EMBL/GenBank/DDBJ databases">
        <authorList>
            <person name="de Groot N.N."/>
        </authorList>
    </citation>
    <scope>NUCLEOTIDE SEQUENCE [LARGE SCALE GENOMIC DNA]</scope>
    <source>
        <strain evidence="8 9">DSM 21632</strain>
    </source>
</reference>
<evidence type="ECO:0000259" key="6">
    <source>
        <dbReference type="Pfam" id="PF01782"/>
    </source>
</evidence>
<evidence type="ECO:0000256" key="3">
    <source>
        <dbReference type="ARBA" id="ARBA00022552"/>
    </source>
</evidence>
<dbReference type="GO" id="GO:0042274">
    <property type="term" value="P:ribosomal small subunit biogenesis"/>
    <property type="evidence" value="ECO:0007669"/>
    <property type="project" value="UniProtKB-UniRule"/>
</dbReference>
<dbReference type="Gene3D" id="2.30.30.240">
    <property type="entry name" value="PRC-barrel domain"/>
    <property type="match status" value="1"/>
</dbReference>
<evidence type="ECO:0000313" key="9">
    <source>
        <dbReference type="Proteomes" id="UP000199163"/>
    </source>
</evidence>
<comment type="similarity">
    <text evidence="5">Belongs to the RimM family.</text>
</comment>
<evidence type="ECO:0000259" key="7">
    <source>
        <dbReference type="Pfam" id="PF05239"/>
    </source>
</evidence>
<accession>A0A1G7YLG9</accession>
<protein>
    <recommendedName>
        <fullName evidence="5">Ribosome maturation factor RimM</fullName>
    </recommendedName>
</protein>
<keyword evidence="1 5" id="KW-0963">Cytoplasm</keyword>